<feature type="transmembrane region" description="Helical" evidence="1">
    <location>
        <begin position="251"/>
        <end position="271"/>
    </location>
</feature>
<feature type="transmembrane region" description="Helical" evidence="1">
    <location>
        <begin position="438"/>
        <end position="462"/>
    </location>
</feature>
<keyword evidence="4" id="KW-1185">Reference proteome</keyword>
<dbReference type="STRING" id="502025.Hoch_2178"/>
<feature type="transmembrane region" description="Helical" evidence="1">
    <location>
        <begin position="119"/>
        <end position="147"/>
    </location>
</feature>
<proteinExistence type="predicted"/>
<dbReference type="eggNOG" id="COG1807">
    <property type="taxonomic scope" value="Bacteria"/>
</dbReference>
<feature type="transmembrane region" description="Helical" evidence="1">
    <location>
        <begin position="306"/>
        <end position="333"/>
    </location>
</feature>
<evidence type="ECO:0000259" key="2">
    <source>
        <dbReference type="Pfam" id="PF13231"/>
    </source>
</evidence>
<reference evidence="3 4" key="1">
    <citation type="journal article" date="2010" name="Stand. Genomic Sci.">
        <title>Complete genome sequence of Haliangium ochraceum type strain (SMP-2).</title>
        <authorList>
            <consortium name="US DOE Joint Genome Institute (JGI-PGF)"/>
            <person name="Ivanova N."/>
            <person name="Daum C."/>
            <person name="Lang E."/>
            <person name="Abt B."/>
            <person name="Kopitz M."/>
            <person name="Saunders E."/>
            <person name="Lapidus A."/>
            <person name="Lucas S."/>
            <person name="Glavina Del Rio T."/>
            <person name="Nolan M."/>
            <person name="Tice H."/>
            <person name="Copeland A."/>
            <person name="Cheng J.F."/>
            <person name="Chen F."/>
            <person name="Bruce D."/>
            <person name="Goodwin L."/>
            <person name="Pitluck S."/>
            <person name="Mavromatis K."/>
            <person name="Pati A."/>
            <person name="Mikhailova N."/>
            <person name="Chen A."/>
            <person name="Palaniappan K."/>
            <person name="Land M."/>
            <person name="Hauser L."/>
            <person name="Chang Y.J."/>
            <person name="Jeffries C.D."/>
            <person name="Detter J.C."/>
            <person name="Brettin T."/>
            <person name="Rohde M."/>
            <person name="Goker M."/>
            <person name="Bristow J."/>
            <person name="Markowitz V."/>
            <person name="Eisen J.A."/>
            <person name="Hugenholtz P."/>
            <person name="Kyrpides N.C."/>
            <person name="Klenk H.P."/>
        </authorList>
    </citation>
    <scope>NUCLEOTIDE SEQUENCE [LARGE SCALE GENOMIC DNA]</scope>
    <source>
        <strain evidence="4">DSM 14365 / CIP 107738 / JCM 11303 / AJ 13395 / SMP-2</strain>
    </source>
</reference>
<dbReference type="AlphaFoldDB" id="D0LH01"/>
<accession>D0LH01</accession>
<dbReference type="HOGENOM" id="CLU_454067_0_0_7"/>
<feature type="transmembrane region" description="Helical" evidence="1">
    <location>
        <begin position="395"/>
        <end position="417"/>
    </location>
</feature>
<dbReference type="Pfam" id="PF13231">
    <property type="entry name" value="PMT_2"/>
    <property type="match status" value="1"/>
</dbReference>
<organism evidence="3 4">
    <name type="scientific">Haliangium ochraceum (strain DSM 14365 / JCM 11303 / SMP-2)</name>
    <dbReference type="NCBI Taxonomy" id="502025"/>
    <lineage>
        <taxon>Bacteria</taxon>
        <taxon>Pseudomonadati</taxon>
        <taxon>Myxococcota</taxon>
        <taxon>Polyangia</taxon>
        <taxon>Haliangiales</taxon>
        <taxon>Kofleriaceae</taxon>
        <taxon>Haliangium</taxon>
    </lineage>
</organism>
<feature type="domain" description="Glycosyltransferase RgtA/B/C/D-like" evidence="2">
    <location>
        <begin position="106"/>
        <end position="219"/>
    </location>
</feature>
<keyword evidence="1" id="KW-0472">Membrane</keyword>
<name>D0LH01_HALO1</name>
<evidence type="ECO:0000313" key="3">
    <source>
        <dbReference type="EMBL" id="ACY14723.1"/>
    </source>
</evidence>
<feature type="transmembrane region" description="Helical" evidence="1">
    <location>
        <begin position="154"/>
        <end position="174"/>
    </location>
</feature>
<protein>
    <recommendedName>
        <fullName evidence="2">Glycosyltransferase RgtA/B/C/D-like domain-containing protein</fullName>
    </recommendedName>
</protein>
<dbReference type="InterPro" id="IPR038731">
    <property type="entry name" value="RgtA/B/C-like"/>
</dbReference>
<evidence type="ECO:0000313" key="4">
    <source>
        <dbReference type="Proteomes" id="UP000001880"/>
    </source>
</evidence>
<sequence>MRSRLLGAAIAVVLALLSFAWVMDAQREVGLVRDELVYMHHGSRYADWWMGVLDGRDGMLSADTITRHFGGPGATSNNREHPPLMKTLFGLSERLLHRELGWLDRVSAYRAPAAAMNGLLVALVFLFAAGLWGRGVGLVAALLTLLAPRPFFHAGLATFDGAVVTMWFAVLYAYLRALASRPWCVVLGVLYGLALATKHNALMMPAVLLPHYLYLSVRRGRALQGDAPAPGVGGWLRALGRGFLDLRPSSVLACVLLGTLCFVALWPWLWFDTVAHIGDWVRFHLHHVHYNFEYLGRNWNAAPYPWHVPLVTTALTAPVITLVAALWGGALLLARRCSDWARAALPPRLTADAERILDDRASSRAPALLLALSALVAIAPFALGHSPIFGAEKHWAAIMPSVSIFAALGVFAAARAFGAAWGALRPASSSSAAAAASATAASGVTALAAAILACAAVAAAAAETVRAQPYALSYYNALAGGAPGGADLGMNRQFWGYSARGVLPELNQRAAQAGRSLPVYTHDAAPAWGRYAAEGLLAPDLPDAGHERGGVARSKLALVIHERHFLRHDYMIWDVFGTVQPVYVLTFQGVPLVSVYAR</sequence>
<dbReference type="EMBL" id="CP001804">
    <property type="protein sequence ID" value="ACY14723.1"/>
    <property type="molecule type" value="Genomic_DNA"/>
</dbReference>
<evidence type="ECO:0000256" key="1">
    <source>
        <dbReference type="SAM" id="Phobius"/>
    </source>
</evidence>
<gene>
    <name evidence="3" type="ordered locus">Hoch_2178</name>
</gene>
<dbReference type="RefSeq" id="WP_012827331.1">
    <property type="nucleotide sequence ID" value="NC_013440.1"/>
</dbReference>
<dbReference type="KEGG" id="hoh:Hoch_2178"/>
<dbReference type="Proteomes" id="UP000001880">
    <property type="component" value="Chromosome"/>
</dbReference>
<feature type="transmembrane region" description="Helical" evidence="1">
    <location>
        <begin position="180"/>
        <end position="197"/>
    </location>
</feature>
<feature type="transmembrane region" description="Helical" evidence="1">
    <location>
        <begin position="365"/>
        <end position="383"/>
    </location>
</feature>
<keyword evidence="1" id="KW-0812">Transmembrane</keyword>
<keyword evidence="1" id="KW-1133">Transmembrane helix</keyword>